<feature type="region of interest" description="Disordered" evidence="1">
    <location>
        <begin position="59"/>
        <end position="80"/>
    </location>
</feature>
<evidence type="ECO:0000313" key="3">
    <source>
        <dbReference type="EMBL" id="CAE6400850.1"/>
    </source>
</evidence>
<accession>A0A8H3A6D4</accession>
<sequence>MRFSILSLSIIAVAVGNVAGESAKYPSIKPPIVRHIDFANLTPAKEEPATNAVRFAQGLPPMRPRSRKHHPTVDITKDSLDQGTPVVSAPRVARSTLPPVQQSCNVLVKTSDKTLGYLSSTFNDYGLFYPTTQQNALVVSFSYLIGSFLTTDLRSGNRPSPAYPYVGGALGLVSDSADIGSGNSNFGYIVGTTQTPPTSRPVEGDNSLSAATGIPLKYESSIWVYNSDTKNIRAQWYNTDGSAPRTFLIYNEDLDGIALTGDPSAVRAAFGSTYPDVTMTCVPVVS</sequence>
<evidence type="ECO:0000256" key="2">
    <source>
        <dbReference type="SAM" id="SignalP"/>
    </source>
</evidence>
<organism evidence="3 4">
    <name type="scientific">Rhizoctonia solani</name>
    <dbReference type="NCBI Taxonomy" id="456999"/>
    <lineage>
        <taxon>Eukaryota</taxon>
        <taxon>Fungi</taxon>
        <taxon>Dikarya</taxon>
        <taxon>Basidiomycota</taxon>
        <taxon>Agaricomycotina</taxon>
        <taxon>Agaricomycetes</taxon>
        <taxon>Cantharellales</taxon>
        <taxon>Ceratobasidiaceae</taxon>
        <taxon>Rhizoctonia</taxon>
    </lineage>
</organism>
<feature type="compositionally biased region" description="Basic and acidic residues" evidence="1">
    <location>
        <begin position="71"/>
        <end position="80"/>
    </location>
</feature>
<evidence type="ECO:0000256" key="1">
    <source>
        <dbReference type="SAM" id="MobiDB-lite"/>
    </source>
</evidence>
<reference evidence="3" key="1">
    <citation type="submission" date="2021-01" db="EMBL/GenBank/DDBJ databases">
        <authorList>
            <person name="Kaushik A."/>
        </authorList>
    </citation>
    <scope>NUCLEOTIDE SEQUENCE</scope>
    <source>
        <strain evidence="3">AG3-T5</strain>
    </source>
</reference>
<feature type="chain" id="PRO_5034929708" evidence="2">
    <location>
        <begin position="21"/>
        <end position="286"/>
    </location>
</feature>
<feature type="signal peptide" evidence="2">
    <location>
        <begin position="1"/>
        <end position="20"/>
    </location>
</feature>
<proteinExistence type="predicted"/>
<protein>
    <submittedName>
        <fullName evidence="3">Uncharacterized protein</fullName>
    </submittedName>
</protein>
<gene>
    <name evidence="3" type="ORF">RDB_LOCUS7756</name>
</gene>
<name>A0A8H3A6D4_9AGAM</name>
<comment type="caution">
    <text evidence="3">The sequence shown here is derived from an EMBL/GenBank/DDBJ whole genome shotgun (WGS) entry which is preliminary data.</text>
</comment>
<keyword evidence="2" id="KW-0732">Signal</keyword>
<dbReference type="EMBL" id="CAJMWW010000018">
    <property type="protein sequence ID" value="CAE6400850.1"/>
    <property type="molecule type" value="Genomic_DNA"/>
</dbReference>
<evidence type="ECO:0000313" key="4">
    <source>
        <dbReference type="Proteomes" id="UP000663841"/>
    </source>
</evidence>
<dbReference type="AlphaFoldDB" id="A0A8H3A6D4"/>
<dbReference type="Proteomes" id="UP000663841">
    <property type="component" value="Unassembled WGS sequence"/>
</dbReference>